<dbReference type="AlphaFoldDB" id="A0A6M4WP05"/>
<dbReference type="Proteomes" id="UP000502665">
    <property type="component" value="Chromosome"/>
</dbReference>
<keyword evidence="2" id="KW-1185">Reference proteome</keyword>
<organism evidence="1 2">
    <name type="scientific">Streptomyces asoensis</name>
    <dbReference type="NCBI Taxonomy" id="249586"/>
    <lineage>
        <taxon>Bacteria</taxon>
        <taxon>Bacillati</taxon>
        <taxon>Actinomycetota</taxon>
        <taxon>Actinomycetes</taxon>
        <taxon>Kitasatosporales</taxon>
        <taxon>Streptomycetaceae</taxon>
        <taxon>Streptomyces</taxon>
    </lineage>
</organism>
<reference evidence="1" key="1">
    <citation type="submission" date="2020-03" db="EMBL/GenBank/DDBJ databases">
        <title>Molecular networking-based the target discovery of potent antiproliferative macrolactams: 5/6/7/16 polycyclic ansamycins and glycosylated trienomycin from Streptomyces cacaoi subsp. asoensis.</title>
        <authorList>
            <person name="Liu L.-L."/>
        </authorList>
    </citation>
    <scope>NUCLEOTIDE SEQUENCE [LARGE SCALE GENOMIC DNA]</scope>
    <source>
        <strain evidence="1">H2S5</strain>
    </source>
</reference>
<name>A0A6M4WP05_9ACTN</name>
<dbReference type="RefSeq" id="WP_171397185.1">
    <property type="nucleotide sequence ID" value="NZ_CP049838.1"/>
</dbReference>
<protein>
    <submittedName>
        <fullName evidence="1">Uncharacterized protein</fullName>
    </submittedName>
</protein>
<dbReference type="EMBL" id="CP049838">
    <property type="protein sequence ID" value="QJT01622.1"/>
    <property type="molecule type" value="Genomic_DNA"/>
</dbReference>
<sequence length="131" mass="14572">MSDQRRRRTLVVDETTTYVWTVRHRHEVGEPCQEVLTLHRDGVRTQFIFRGGEGRYVGSVAYGHSGGVGDRHHHLNLHEPGVVRAFVDEAVKRELLPLDGELDGWELFTAVALSRAAAATPEVPPDCPPGP</sequence>
<proteinExistence type="predicted"/>
<evidence type="ECO:0000313" key="1">
    <source>
        <dbReference type="EMBL" id="QJT01622.1"/>
    </source>
</evidence>
<accession>A0A6M4WP05</accession>
<gene>
    <name evidence="1" type="ORF">G9272_15940</name>
</gene>
<evidence type="ECO:0000313" key="2">
    <source>
        <dbReference type="Proteomes" id="UP000502665"/>
    </source>
</evidence>